<dbReference type="Proteomes" id="UP000032721">
    <property type="component" value="Chromosome"/>
</dbReference>
<evidence type="ECO:0000313" key="1">
    <source>
        <dbReference type="EMBL" id="CDG18530.1"/>
    </source>
</evidence>
<sequence length="45" mass="5239">MFSYKWALFTQSQANISVVDKTKKPTDKVGFFCISLKKGYLFRTD</sequence>
<accession>A0A068QXF1</accession>
<proteinExistence type="predicted"/>
<evidence type="ECO:0000313" key="2">
    <source>
        <dbReference type="Proteomes" id="UP000032721"/>
    </source>
</evidence>
<dbReference type="HOGENOM" id="CLU_3207125_0_0_6"/>
<gene>
    <name evidence="1" type="ORF">XDD1_2831</name>
</gene>
<dbReference type="AlphaFoldDB" id="A0A068QXF1"/>
<dbReference type="EMBL" id="FO704550">
    <property type="protein sequence ID" value="CDG18530.1"/>
    <property type="molecule type" value="Genomic_DNA"/>
</dbReference>
<name>A0A068QXF1_9GAMM</name>
<organism evidence="1 2">
    <name type="scientific">Xenorhabdus doucetiae</name>
    <dbReference type="NCBI Taxonomy" id="351671"/>
    <lineage>
        <taxon>Bacteria</taxon>
        <taxon>Pseudomonadati</taxon>
        <taxon>Pseudomonadota</taxon>
        <taxon>Gammaproteobacteria</taxon>
        <taxon>Enterobacterales</taxon>
        <taxon>Morganellaceae</taxon>
        <taxon>Xenorhabdus</taxon>
    </lineage>
</organism>
<protein>
    <submittedName>
        <fullName evidence="1">Uncharacterized protein</fullName>
    </submittedName>
</protein>
<dbReference type="KEGG" id="xdo:XDD1_2831"/>
<reference evidence="1 2" key="1">
    <citation type="submission" date="2013-07" db="EMBL/GenBank/DDBJ databases">
        <authorList>
            <person name="Genoscope - CEA"/>
        </authorList>
    </citation>
    <scope>NUCLEOTIDE SEQUENCE [LARGE SCALE GENOMIC DNA]</scope>
    <source>
        <strain evidence="2">FRM16 / DSM 17909</strain>
    </source>
</reference>